<proteinExistence type="predicted"/>
<dbReference type="EMBL" id="CP039865">
    <property type="protein sequence ID" value="QCK86808.1"/>
    <property type="molecule type" value="Genomic_DNA"/>
</dbReference>
<dbReference type="AlphaFoldDB" id="A0A4D7QHK9"/>
<name>A0A4D7QHK9_9HYPH</name>
<dbReference type="OrthoDB" id="8420594at2"/>
<dbReference type="KEGG" id="paqt:E8L99_14120"/>
<reference evidence="1 2" key="1">
    <citation type="submission" date="2019-04" db="EMBL/GenBank/DDBJ databases">
        <title>Phreatobacter aquaticus sp. nov.</title>
        <authorList>
            <person name="Choi A."/>
            <person name="Baek K."/>
        </authorList>
    </citation>
    <scope>NUCLEOTIDE SEQUENCE [LARGE SCALE GENOMIC DNA]</scope>
    <source>
        <strain evidence="1 2">NMCR1094</strain>
    </source>
</reference>
<dbReference type="Pfam" id="PF10932">
    <property type="entry name" value="DUF2783"/>
    <property type="match status" value="1"/>
</dbReference>
<protein>
    <submittedName>
        <fullName evidence="1">DUF2783 domain-containing protein</fullName>
    </submittedName>
</protein>
<gene>
    <name evidence="1" type="ORF">E8L99_14120</name>
</gene>
<accession>A0A4D7QHK9</accession>
<keyword evidence="2" id="KW-1185">Reference proteome</keyword>
<dbReference type="RefSeq" id="WP_137100139.1">
    <property type="nucleotide sequence ID" value="NZ_CP039865.1"/>
</dbReference>
<dbReference type="InterPro" id="IPR021233">
    <property type="entry name" value="DUF2783"/>
</dbReference>
<sequence>MAALDTSARFADPDGAYRIVVEAVRPLDEAASAAFMARLVLILANQIGDASVLAEAVDLARRTG</sequence>
<evidence type="ECO:0000313" key="1">
    <source>
        <dbReference type="EMBL" id="QCK86808.1"/>
    </source>
</evidence>
<dbReference type="Proteomes" id="UP000298588">
    <property type="component" value="Chromosome"/>
</dbReference>
<evidence type="ECO:0000313" key="2">
    <source>
        <dbReference type="Proteomes" id="UP000298588"/>
    </source>
</evidence>
<organism evidence="1 2">
    <name type="scientific">Phreatobacter aquaticus</name>
    <dbReference type="NCBI Taxonomy" id="2570229"/>
    <lineage>
        <taxon>Bacteria</taxon>
        <taxon>Pseudomonadati</taxon>
        <taxon>Pseudomonadota</taxon>
        <taxon>Alphaproteobacteria</taxon>
        <taxon>Hyphomicrobiales</taxon>
        <taxon>Phreatobacteraceae</taxon>
        <taxon>Phreatobacter</taxon>
    </lineage>
</organism>